<dbReference type="AlphaFoldDB" id="A0A3B7R4S4"/>
<feature type="chain" id="PRO_5017577723" description="DUF5683 domain-containing protein" evidence="1">
    <location>
        <begin position="41"/>
        <end position="213"/>
    </location>
</feature>
<gene>
    <name evidence="2" type="ORF">D3Y59_15975</name>
</gene>
<sequence>MIATYLCIMLLSFSLAFAPRSRRFALSLPLALGLAGVAHAQAPKKPVQYIKLSPEDQDRGLNGRQKNFWFATGNTEDYQNAGFFGQRLRPCVAHDAEALASLNRYRRQKWMLLGERAVFMGAAGVYAQQVLSGDEQQYFNNTQKVAIGVAIGSLLSNALITHRTNEHFIRAVEAHNATLPSARRMGFMQVKPDVLGVTAPTGRPQLLVGWTLR</sequence>
<evidence type="ECO:0000313" key="3">
    <source>
        <dbReference type="Proteomes" id="UP000262802"/>
    </source>
</evidence>
<dbReference type="KEGG" id="hyh:D3Y59_15975"/>
<name>A0A3B7R4S4_9BACT</name>
<keyword evidence="3" id="KW-1185">Reference proteome</keyword>
<dbReference type="EMBL" id="CP032317">
    <property type="protein sequence ID" value="AYA38413.1"/>
    <property type="molecule type" value="Genomic_DNA"/>
</dbReference>
<feature type="signal peptide" evidence="1">
    <location>
        <begin position="1"/>
        <end position="40"/>
    </location>
</feature>
<keyword evidence="1" id="KW-0732">Signal</keyword>
<dbReference type="Proteomes" id="UP000262802">
    <property type="component" value="Chromosome"/>
</dbReference>
<reference evidence="2 3" key="1">
    <citation type="submission" date="2018-09" db="EMBL/GenBank/DDBJ databases">
        <title>Hymenobacter medium sp. nov., isolated from R2A medium.</title>
        <authorList>
            <person name="Yingchao G."/>
        </authorList>
    </citation>
    <scope>NUCLEOTIDE SEQUENCE [LARGE SCALE GENOMIC DNA]</scope>
    <source>
        <strain evidence="3">sh-6</strain>
    </source>
</reference>
<evidence type="ECO:0008006" key="4">
    <source>
        <dbReference type="Google" id="ProtNLM"/>
    </source>
</evidence>
<organism evidence="2 3">
    <name type="scientific">Hymenobacter oligotrophus</name>
    <dbReference type="NCBI Taxonomy" id="2319843"/>
    <lineage>
        <taxon>Bacteria</taxon>
        <taxon>Pseudomonadati</taxon>
        <taxon>Bacteroidota</taxon>
        <taxon>Cytophagia</taxon>
        <taxon>Cytophagales</taxon>
        <taxon>Hymenobacteraceae</taxon>
        <taxon>Hymenobacter</taxon>
    </lineage>
</organism>
<evidence type="ECO:0000313" key="2">
    <source>
        <dbReference type="EMBL" id="AYA38413.1"/>
    </source>
</evidence>
<dbReference type="OrthoDB" id="876476at2"/>
<evidence type="ECO:0000256" key="1">
    <source>
        <dbReference type="SAM" id="SignalP"/>
    </source>
</evidence>
<accession>A0A3B7R4S4</accession>
<protein>
    <recommendedName>
        <fullName evidence="4">DUF5683 domain-containing protein</fullName>
    </recommendedName>
</protein>
<proteinExistence type="predicted"/>